<dbReference type="Gene3D" id="2.40.160.10">
    <property type="entry name" value="Porin"/>
    <property type="match status" value="1"/>
</dbReference>
<dbReference type="EMBL" id="CABVPP010000033">
    <property type="protein sequence ID" value="VWB85870.1"/>
    <property type="molecule type" value="Genomic_DNA"/>
</dbReference>
<dbReference type="PANTHER" id="PTHR34501:SF9">
    <property type="entry name" value="MAJOR OUTER MEMBRANE PROTEIN P.IA"/>
    <property type="match status" value="1"/>
</dbReference>
<feature type="signal peptide" evidence="11">
    <location>
        <begin position="1"/>
        <end position="20"/>
    </location>
</feature>
<evidence type="ECO:0000256" key="4">
    <source>
        <dbReference type="ARBA" id="ARBA00022452"/>
    </source>
</evidence>
<keyword evidence="6 11" id="KW-0732">Signal</keyword>
<evidence type="ECO:0000256" key="3">
    <source>
        <dbReference type="ARBA" id="ARBA00022448"/>
    </source>
</evidence>
<protein>
    <submittedName>
        <fullName evidence="13">Outer membrane porin OpcP</fullName>
    </submittedName>
</protein>
<dbReference type="InterPro" id="IPR033900">
    <property type="entry name" value="Gram_neg_porin_domain"/>
</dbReference>
<comment type="subunit">
    <text evidence="2">Homotrimer.</text>
</comment>
<dbReference type="GO" id="GO:0009279">
    <property type="term" value="C:cell outer membrane"/>
    <property type="evidence" value="ECO:0007669"/>
    <property type="project" value="UniProtKB-SubCell"/>
</dbReference>
<dbReference type="Pfam" id="PF13609">
    <property type="entry name" value="Porin_4"/>
    <property type="match status" value="1"/>
</dbReference>
<keyword evidence="4" id="KW-1134">Transmembrane beta strand</keyword>
<dbReference type="GeneID" id="93171155"/>
<keyword evidence="9" id="KW-0472">Membrane</keyword>
<feature type="chain" id="PRO_5027085083" evidence="11">
    <location>
        <begin position="21"/>
        <end position="390"/>
    </location>
</feature>
<dbReference type="CDD" id="cd00342">
    <property type="entry name" value="gram_neg_porins"/>
    <property type="match status" value="1"/>
</dbReference>
<gene>
    <name evidence="13" type="ORF">BPS26883_04122</name>
</gene>
<dbReference type="GO" id="GO:0015288">
    <property type="term" value="F:porin activity"/>
    <property type="evidence" value="ECO:0007669"/>
    <property type="project" value="UniProtKB-KW"/>
</dbReference>
<evidence type="ECO:0000256" key="6">
    <source>
        <dbReference type="ARBA" id="ARBA00022729"/>
    </source>
</evidence>
<keyword evidence="8" id="KW-0626">Porin</keyword>
<keyword evidence="5" id="KW-0812">Transmembrane</keyword>
<evidence type="ECO:0000256" key="11">
    <source>
        <dbReference type="SAM" id="SignalP"/>
    </source>
</evidence>
<keyword evidence="10" id="KW-0998">Cell outer membrane</keyword>
<organism evidence="13 14">
    <name type="scientific">Burkholderia pseudomultivorans</name>
    <dbReference type="NCBI Taxonomy" id="1207504"/>
    <lineage>
        <taxon>Bacteria</taxon>
        <taxon>Pseudomonadati</taxon>
        <taxon>Pseudomonadota</taxon>
        <taxon>Betaproteobacteria</taxon>
        <taxon>Burkholderiales</taxon>
        <taxon>Burkholderiaceae</taxon>
        <taxon>Burkholderia</taxon>
        <taxon>Burkholderia cepacia complex</taxon>
    </lineage>
</organism>
<evidence type="ECO:0000256" key="5">
    <source>
        <dbReference type="ARBA" id="ARBA00022692"/>
    </source>
</evidence>
<dbReference type="GO" id="GO:0006811">
    <property type="term" value="P:monoatomic ion transport"/>
    <property type="evidence" value="ECO:0007669"/>
    <property type="project" value="UniProtKB-KW"/>
</dbReference>
<dbReference type="RefSeq" id="WP_174903285.1">
    <property type="nucleotide sequence ID" value="NZ_CABVPP010000033.1"/>
</dbReference>
<comment type="subcellular location">
    <subcellularLocation>
        <location evidence="1">Cell outer membrane</location>
        <topology evidence="1">Multi-pass membrane protein</topology>
    </subcellularLocation>
</comment>
<evidence type="ECO:0000256" key="1">
    <source>
        <dbReference type="ARBA" id="ARBA00004571"/>
    </source>
</evidence>
<evidence type="ECO:0000256" key="2">
    <source>
        <dbReference type="ARBA" id="ARBA00011233"/>
    </source>
</evidence>
<evidence type="ECO:0000259" key="12">
    <source>
        <dbReference type="Pfam" id="PF13609"/>
    </source>
</evidence>
<proteinExistence type="predicted"/>
<dbReference type="InterPro" id="IPR050298">
    <property type="entry name" value="Gram-neg_bact_OMP"/>
</dbReference>
<evidence type="ECO:0000313" key="14">
    <source>
        <dbReference type="Proteomes" id="UP000494162"/>
    </source>
</evidence>
<reference evidence="13 14" key="1">
    <citation type="submission" date="2019-09" db="EMBL/GenBank/DDBJ databases">
        <authorList>
            <person name="Depoorter E."/>
        </authorList>
    </citation>
    <scope>NUCLEOTIDE SEQUENCE [LARGE SCALE GENOMIC DNA]</scope>
    <source>
        <strain evidence="13">LMG 26883</strain>
    </source>
</reference>
<evidence type="ECO:0000256" key="10">
    <source>
        <dbReference type="ARBA" id="ARBA00023237"/>
    </source>
</evidence>
<keyword evidence="3" id="KW-0813">Transport</keyword>
<dbReference type="GO" id="GO:0046930">
    <property type="term" value="C:pore complex"/>
    <property type="evidence" value="ECO:0007669"/>
    <property type="project" value="UniProtKB-KW"/>
</dbReference>
<dbReference type="PANTHER" id="PTHR34501">
    <property type="entry name" value="PROTEIN YDDL-RELATED"/>
    <property type="match status" value="1"/>
</dbReference>
<dbReference type="Proteomes" id="UP000494162">
    <property type="component" value="Unassembled WGS sequence"/>
</dbReference>
<name>A0A6P2MKB7_9BURK</name>
<keyword evidence="7" id="KW-0406">Ion transport</keyword>
<evidence type="ECO:0000256" key="8">
    <source>
        <dbReference type="ARBA" id="ARBA00023114"/>
    </source>
</evidence>
<evidence type="ECO:0000256" key="7">
    <source>
        <dbReference type="ARBA" id="ARBA00023065"/>
    </source>
</evidence>
<accession>A0A6P2MKB7</accession>
<feature type="domain" description="Porin" evidence="12">
    <location>
        <begin position="7"/>
        <end position="355"/>
    </location>
</feature>
<evidence type="ECO:0000256" key="9">
    <source>
        <dbReference type="ARBA" id="ARBA00023136"/>
    </source>
</evidence>
<dbReference type="AlphaFoldDB" id="A0A6P2MKB7"/>
<dbReference type="InterPro" id="IPR023614">
    <property type="entry name" value="Porin_dom_sf"/>
</dbReference>
<sequence length="390" mass="40244">MKKNLVALTAMSVLFPPAHAQSSVTLFGVVDDALTINTNAKGARQTSLTSGAMGSPRWGLKGTEDLGGGLKSLFWIEGGFSTNTGALGQGGDLFGRQAKVGLTHDAWGTLTLGRQYSAGYQLIGPMTSGGSFAFSGAGFGTHPADLDNLDSTYRVNNAIIYTTPQIRGFTGMAMYSMGGIAGAAGERQIWALGAQYLSGPVTLGMGYQQSDRPNFSVNGVNPSASSTGLNMTSPVNQGYASAGVQKTFAAGASYNFGKGTVAAIFSNSRYMHLGSTAVAGLPAVAAGYTGTASFNIGELNARYYVSPVLMLGAAYAYTRASGVNSATYQQVNAVVDYFFSKRTDIYAGGVFQRASGTNSLGEKAVAAINGATASSSNRQLVAVIGIGHRF</sequence>
<evidence type="ECO:0000313" key="13">
    <source>
        <dbReference type="EMBL" id="VWB85870.1"/>
    </source>
</evidence>
<dbReference type="SUPFAM" id="SSF56935">
    <property type="entry name" value="Porins"/>
    <property type="match status" value="1"/>
</dbReference>